<dbReference type="Pfam" id="PF04542">
    <property type="entry name" value="Sigma70_r2"/>
    <property type="match status" value="1"/>
</dbReference>
<evidence type="ECO:0000313" key="8">
    <source>
        <dbReference type="EMBL" id="SPH22903.1"/>
    </source>
</evidence>
<proteinExistence type="inferred from homology"/>
<evidence type="ECO:0000256" key="4">
    <source>
        <dbReference type="ARBA" id="ARBA00023125"/>
    </source>
</evidence>
<dbReference type="Proteomes" id="UP000244880">
    <property type="component" value="Unassembled WGS sequence"/>
</dbReference>
<reference evidence="8 9" key="1">
    <citation type="submission" date="2018-03" db="EMBL/GenBank/DDBJ databases">
        <authorList>
            <person name="Keele B.F."/>
        </authorList>
    </citation>
    <scope>NUCLEOTIDE SEQUENCE [LARGE SCALE GENOMIC DNA]</scope>
    <source>
        <strain evidence="8 9">CECT 8599</strain>
    </source>
</reference>
<feature type="domain" description="RNA polymerase sigma-70 region 2" evidence="6">
    <location>
        <begin position="51"/>
        <end position="114"/>
    </location>
</feature>
<dbReference type="InterPro" id="IPR013249">
    <property type="entry name" value="RNA_pol_sigma70_r4_t2"/>
</dbReference>
<dbReference type="GO" id="GO:0006352">
    <property type="term" value="P:DNA-templated transcription initiation"/>
    <property type="evidence" value="ECO:0007669"/>
    <property type="project" value="InterPro"/>
</dbReference>
<keyword evidence="3" id="KW-0731">Sigma factor</keyword>
<dbReference type="InterPro" id="IPR039425">
    <property type="entry name" value="RNA_pol_sigma-70-like"/>
</dbReference>
<protein>
    <submittedName>
        <fullName evidence="8">ECF RNA polymerase sigma factor SigW</fullName>
    </submittedName>
</protein>
<sequence>MNFFWKKIPLRQGSVDETRPTPEMREKTDDIDLALAAAGGDADAFSVLLARRYDGLFRLCFRLTGSKVEAEDLTQDICAMLPSKLRSYKGNAAFTTWLYRIAVNASHDRRRKQATHTRAAVGWGDWEMNRQAEIAEGQQQADWLAMAMCQLPQDLRDTLALVLDDLTHAAAADVLGVSEGTISWRISQAKKQLSALRDIEDQT</sequence>
<keyword evidence="9" id="KW-1185">Reference proteome</keyword>
<dbReference type="InterPro" id="IPR007627">
    <property type="entry name" value="RNA_pol_sigma70_r2"/>
</dbReference>
<dbReference type="EMBL" id="OMOR01000001">
    <property type="protein sequence ID" value="SPH22903.1"/>
    <property type="molecule type" value="Genomic_DNA"/>
</dbReference>
<dbReference type="Gene3D" id="1.10.1740.10">
    <property type="match status" value="1"/>
</dbReference>
<dbReference type="InterPro" id="IPR013325">
    <property type="entry name" value="RNA_pol_sigma_r2"/>
</dbReference>
<dbReference type="Pfam" id="PF08281">
    <property type="entry name" value="Sigma70_r4_2"/>
    <property type="match status" value="1"/>
</dbReference>
<evidence type="ECO:0000259" key="7">
    <source>
        <dbReference type="Pfam" id="PF08281"/>
    </source>
</evidence>
<accession>A0A2R8BIJ6</accession>
<dbReference type="Gene3D" id="1.10.10.10">
    <property type="entry name" value="Winged helix-like DNA-binding domain superfamily/Winged helix DNA-binding domain"/>
    <property type="match status" value="1"/>
</dbReference>
<dbReference type="InterPro" id="IPR036388">
    <property type="entry name" value="WH-like_DNA-bd_sf"/>
</dbReference>
<evidence type="ECO:0000256" key="1">
    <source>
        <dbReference type="ARBA" id="ARBA00010641"/>
    </source>
</evidence>
<evidence type="ECO:0000256" key="5">
    <source>
        <dbReference type="ARBA" id="ARBA00023163"/>
    </source>
</evidence>
<dbReference type="GO" id="GO:0003677">
    <property type="term" value="F:DNA binding"/>
    <property type="evidence" value="ECO:0007669"/>
    <property type="project" value="UniProtKB-KW"/>
</dbReference>
<dbReference type="InterPro" id="IPR014284">
    <property type="entry name" value="RNA_pol_sigma-70_dom"/>
</dbReference>
<dbReference type="PANTHER" id="PTHR43133:SF8">
    <property type="entry name" value="RNA POLYMERASE SIGMA FACTOR HI_1459-RELATED"/>
    <property type="match status" value="1"/>
</dbReference>
<dbReference type="AlphaFoldDB" id="A0A2R8BIJ6"/>
<dbReference type="InterPro" id="IPR013324">
    <property type="entry name" value="RNA_pol_sigma_r3/r4-like"/>
</dbReference>
<dbReference type="SUPFAM" id="SSF88946">
    <property type="entry name" value="Sigma2 domain of RNA polymerase sigma factors"/>
    <property type="match status" value="1"/>
</dbReference>
<dbReference type="NCBIfam" id="TIGR02937">
    <property type="entry name" value="sigma70-ECF"/>
    <property type="match status" value="1"/>
</dbReference>
<comment type="similarity">
    <text evidence="1">Belongs to the sigma-70 factor family. ECF subfamily.</text>
</comment>
<name>A0A2R8BIJ6_9RHOB</name>
<dbReference type="SUPFAM" id="SSF88659">
    <property type="entry name" value="Sigma3 and sigma4 domains of RNA polymerase sigma factors"/>
    <property type="match status" value="1"/>
</dbReference>
<gene>
    <name evidence="8" type="primary">sigW_2</name>
    <name evidence="8" type="ORF">ASD8599_03650</name>
</gene>
<organism evidence="8 9">
    <name type="scientific">Ascidiaceihabitans donghaensis</name>
    <dbReference type="NCBI Taxonomy" id="1510460"/>
    <lineage>
        <taxon>Bacteria</taxon>
        <taxon>Pseudomonadati</taxon>
        <taxon>Pseudomonadota</taxon>
        <taxon>Alphaproteobacteria</taxon>
        <taxon>Rhodobacterales</taxon>
        <taxon>Paracoccaceae</taxon>
        <taxon>Ascidiaceihabitans</taxon>
    </lineage>
</organism>
<evidence type="ECO:0000259" key="6">
    <source>
        <dbReference type="Pfam" id="PF04542"/>
    </source>
</evidence>
<evidence type="ECO:0000313" key="9">
    <source>
        <dbReference type="Proteomes" id="UP000244880"/>
    </source>
</evidence>
<dbReference type="GO" id="GO:0016987">
    <property type="term" value="F:sigma factor activity"/>
    <property type="evidence" value="ECO:0007669"/>
    <property type="project" value="UniProtKB-KW"/>
</dbReference>
<keyword evidence="2" id="KW-0805">Transcription regulation</keyword>
<evidence type="ECO:0000256" key="2">
    <source>
        <dbReference type="ARBA" id="ARBA00023015"/>
    </source>
</evidence>
<keyword evidence="5" id="KW-0804">Transcription</keyword>
<keyword evidence="4" id="KW-0238">DNA-binding</keyword>
<feature type="domain" description="RNA polymerase sigma factor 70 region 4 type 2" evidence="7">
    <location>
        <begin position="143"/>
        <end position="193"/>
    </location>
</feature>
<dbReference type="PANTHER" id="PTHR43133">
    <property type="entry name" value="RNA POLYMERASE ECF-TYPE SIGMA FACTO"/>
    <property type="match status" value="1"/>
</dbReference>
<evidence type="ECO:0000256" key="3">
    <source>
        <dbReference type="ARBA" id="ARBA00023082"/>
    </source>
</evidence>